<evidence type="ECO:0000256" key="1">
    <source>
        <dbReference type="ARBA" id="ARBA00004251"/>
    </source>
</evidence>
<keyword evidence="10" id="KW-0430">Lectin</keyword>
<name>A0AA41S8H2_PAPNU</name>
<evidence type="ECO:0000256" key="11">
    <source>
        <dbReference type="ARBA" id="ARBA00022741"/>
    </source>
</evidence>
<dbReference type="FunFam" id="1.10.510.10:FF:000240">
    <property type="entry name" value="Lectin-domain containing receptor kinase A4.3"/>
    <property type="match status" value="1"/>
</dbReference>
<dbReference type="InterPro" id="IPR050528">
    <property type="entry name" value="L-type_Lectin-RKs"/>
</dbReference>
<dbReference type="GO" id="GO:0005886">
    <property type="term" value="C:plasma membrane"/>
    <property type="evidence" value="ECO:0007669"/>
    <property type="project" value="UniProtKB-SubCell"/>
</dbReference>
<dbReference type="Gene3D" id="2.60.120.200">
    <property type="match status" value="1"/>
</dbReference>
<dbReference type="PROSITE" id="PS00107">
    <property type="entry name" value="PROTEIN_KINASE_ATP"/>
    <property type="match status" value="1"/>
</dbReference>
<feature type="region of interest" description="Disordered" evidence="19">
    <location>
        <begin position="300"/>
        <end position="324"/>
    </location>
</feature>
<dbReference type="Pfam" id="PF00139">
    <property type="entry name" value="Lectin_legB"/>
    <property type="match status" value="1"/>
</dbReference>
<evidence type="ECO:0000259" key="21">
    <source>
        <dbReference type="PROSITE" id="PS50011"/>
    </source>
</evidence>
<dbReference type="PROSITE" id="PS50011">
    <property type="entry name" value="PROTEIN_KINASE_DOM"/>
    <property type="match status" value="1"/>
</dbReference>
<proteinExistence type="inferred from homology"/>
<dbReference type="InterPro" id="IPR017441">
    <property type="entry name" value="Protein_kinase_ATP_BS"/>
</dbReference>
<evidence type="ECO:0000256" key="3">
    <source>
        <dbReference type="ARBA" id="ARBA00010217"/>
    </source>
</evidence>
<dbReference type="GO" id="GO:0002229">
    <property type="term" value="P:defense response to oomycetes"/>
    <property type="evidence" value="ECO:0007669"/>
    <property type="project" value="UniProtKB-ARBA"/>
</dbReference>
<evidence type="ECO:0000313" key="22">
    <source>
        <dbReference type="EMBL" id="MCL7028528.1"/>
    </source>
</evidence>
<dbReference type="PANTHER" id="PTHR27007">
    <property type="match status" value="1"/>
</dbReference>
<evidence type="ECO:0000256" key="4">
    <source>
        <dbReference type="ARBA" id="ARBA00012513"/>
    </source>
</evidence>
<evidence type="ECO:0000256" key="13">
    <source>
        <dbReference type="ARBA" id="ARBA00022840"/>
    </source>
</evidence>
<evidence type="ECO:0000256" key="12">
    <source>
        <dbReference type="ARBA" id="ARBA00022777"/>
    </source>
</evidence>
<dbReference type="Pfam" id="PF00069">
    <property type="entry name" value="Pkinase"/>
    <property type="match status" value="1"/>
</dbReference>
<comment type="subcellular location">
    <subcellularLocation>
        <location evidence="1">Cell membrane</location>
        <topology evidence="1">Single-pass type I membrane protein</topology>
    </subcellularLocation>
</comment>
<keyword evidence="14 20" id="KW-1133">Transmembrane helix</keyword>
<dbReference type="InterPro" id="IPR000719">
    <property type="entry name" value="Prot_kinase_dom"/>
</dbReference>
<keyword evidence="7" id="KW-0808">Transferase</keyword>
<keyword evidence="5" id="KW-1003">Cell membrane</keyword>
<evidence type="ECO:0000256" key="9">
    <source>
        <dbReference type="ARBA" id="ARBA00022729"/>
    </source>
</evidence>
<keyword evidence="16" id="KW-0675">Receptor</keyword>
<evidence type="ECO:0000256" key="19">
    <source>
        <dbReference type="SAM" id="MobiDB-lite"/>
    </source>
</evidence>
<evidence type="ECO:0000256" key="10">
    <source>
        <dbReference type="ARBA" id="ARBA00022734"/>
    </source>
</evidence>
<evidence type="ECO:0000256" key="20">
    <source>
        <dbReference type="SAM" id="Phobius"/>
    </source>
</evidence>
<comment type="similarity">
    <text evidence="2">In the N-terminal section; belongs to the leguminous lectin family.</text>
</comment>
<dbReference type="Proteomes" id="UP001177140">
    <property type="component" value="Unassembled WGS sequence"/>
</dbReference>
<dbReference type="FunFam" id="3.30.200.20:FF:000168">
    <property type="entry name" value="L-type lectin-domain containing receptor kinase IX.1"/>
    <property type="match status" value="1"/>
</dbReference>
<dbReference type="PROSITE" id="PS00307">
    <property type="entry name" value="LECTIN_LEGUME_BETA"/>
    <property type="match status" value="1"/>
</dbReference>
<evidence type="ECO:0000256" key="6">
    <source>
        <dbReference type="ARBA" id="ARBA00022527"/>
    </source>
</evidence>
<gene>
    <name evidence="22" type="ORF">MKW94_001773</name>
</gene>
<dbReference type="EMBL" id="JAJJMA010080584">
    <property type="protein sequence ID" value="MCL7028528.1"/>
    <property type="molecule type" value="Genomic_DNA"/>
</dbReference>
<protein>
    <recommendedName>
        <fullName evidence="4">non-specific serine/threonine protein kinase</fullName>
        <ecNumber evidence="4">2.7.11.1</ecNumber>
    </recommendedName>
</protein>
<evidence type="ECO:0000256" key="5">
    <source>
        <dbReference type="ARBA" id="ARBA00022475"/>
    </source>
</evidence>
<dbReference type="GO" id="GO:0005524">
    <property type="term" value="F:ATP binding"/>
    <property type="evidence" value="ECO:0007669"/>
    <property type="project" value="UniProtKB-UniRule"/>
</dbReference>
<organism evidence="22 23">
    <name type="scientific">Papaver nudicaule</name>
    <name type="common">Iceland poppy</name>
    <dbReference type="NCBI Taxonomy" id="74823"/>
    <lineage>
        <taxon>Eukaryota</taxon>
        <taxon>Viridiplantae</taxon>
        <taxon>Streptophyta</taxon>
        <taxon>Embryophyta</taxon>
        <taxon>Tracheophyta</taxon>
        <taxon>Spermatophyta</taxon>
        <taxon>Magnoliopsida</taxon>
        <taxon>Ranunculales</taxon>
        <taxon>Papaveraceae</taxon>
        <taxon>Papaveroideae</taxon>
        <taxon>Papaver</taxon>
    </lineage>
</organism>
<keyword evidence="8 20" id="KW-0812">Transmembrane</keyword>
<dbReference type="EC" id="2.7.11.1" evidence="4"/>
<keyword evidence="17" id="KW-0325">Glycoprotein</keyword>
<keyword evidence="13 18" id="KW-0067">ATP-binding</keyword>
<feature type="transmembrane region" description="Helical" evidence="20">
    <location>
        <begin position="331"/>
        <end position="354"/>
    </location>
</feature>
<dbReference type="InterPro" id="IPR001220">
    <property type="entry name" value="Legume_lectin_dom"/>
</dbReference>
<comment type="caution">
    <text evidence="22">The sequence shown here is derived from an EMBL/GenBank/DDBJ whole genome shotgun (WGS) entry which is preliminary data.</text>
</comment>
<dbReference type="GO" id="GO:0030246">
    <property type="term" value="F:carbohydrate binding"/>
    <property type="evidence" value="ECO:0007669"/>
    <property type="project" value="UniProtKB-KW"/>
</dbReference>
<dbReference type="Gene3D" id="3.30.200.20">
    <property type="entry name" value="Phosphorylase Kinase, domain 1"/>
    <property type="match status" value="1"/>
</dbReference>
<keyword evidence="15 20" id="KW-0472">Membrane</keyword>
<sequence>MAFYYKSSTNSDLHSSILLFLSIMILSVLPIPTYSSYFDFPSFSVNERMIHLEGDSFLVNSTDGFFVGGDDSWDLVNSTDGGIELTHEGFSAGRATYSEPVQLWDAPTGRVSDFDTQFSFRINQTSSEGPSDGLAFFLAPFGLGSKLQTISEYGGWGTLGLINETGENLFVAVEFDTYTNGWDPDHDRRSGPYHVGIDIKSLTSAVTEPLLTEDKVNLTHADQVTVWVNYNSTARNLSVYLVYNTDVVSNVYFQDLIVSYIVDLSKILPENVTVGFSASTQTGDRHKILRWRFYSSPLDVEEGKNPSNNNTNIYKGRDGETSERSSTSKSLLVGVAVGIGVLGCALGFAFFIWLKKRRTSRNLDDDTNFLSTDDEFEKETGPKRFTYSELAHATSNFDEAGKLGEGGFGGVYKGVLGDSSLDIAVKRISSESKQGKKEYQSEVKIISQLRHRNLVQLIGWCHERNELLLVYEFMPNRSLDKHLFRGENVLTWDVRHKIATGLASALLYLHEEWEQCVVHRDVKSSNVMLDSNFNPKLGDFGLARFVDHDLGSQTTVVAGTIGYLAPECIFTGKFNKESDVYSFGIVALEIACGRKPVEINKLNLVEWVWELYGNGKIVEAVDERLNRKFENQIQRIMVMGLWCAHPDPTIRPSIRQVVNILNDNESPLVKLPTKLPAPVFYAPPMNMCKLAFASAFGDYSNSQMEGSQCNCSSCSNSNLSQTTVPSASYSSS</sequence>
<dbReference type="InterPro" id="IPR008271">
    <property type="entry name" value="Ser/Thr_kinase_AS"/>
</dbReference>
<keyword evidence="11 18" id="KW-0547">Nucleotide-binding</keyword>
<dbReference type="Gene3D" id="1.10.510.10">
    <property type="entry name" value="Transferase(Phosphotransferase) domain 1"/>
    <property type="match status" value="1"/>
</dbReference>
<evidence type="ECO:0000256" key="7">
    <source>
        <dbReference type="ARBA" id="ARBA00022679"/>
    </source>
</evidence>
<feature type="domain" description="Protein kinase" evidence="21">
    <location>
        <begin position="397"/>
        <end position="669"/>
    </location>
</feature>
<dbReference type="InterPro" id="IPR019825">
    <property type="entry name" value="Lectin_legB_Mn/Ca_BS"/>
</dbReference>
<accession>A0AA41S8H2</accession>
<keyword evidence="12" id="KW-0418">Kinase</keyword>
<evidence type="ECO:0000256" key="8">
    <source>
        <dbReference type="ARBA" id="ARBA00022692"/>
    </source>
</evidence>
<dbReference type="AlphaFoldDB" id="A0AA41S8H2"/>
<evidence type="ECO:0000256" key="2">
    <source>
        <dbReference type="ARBA" id="ARBA00008536"/>
    </source>
</evidence>
<dbReference type="InterPro" id="IPR013320">
    <property type="entry name" value="ConA-like_dom_sf"/>
</dbReference>
<evidence type="ECO:0000256" key="17">
    <source>
        <dbReference type="ARBA" id="ARBA00023180"/>
    </source>
</evidence>
<dbReference type="PROSITE" id="PS00108">
    <property type="entry name" value="PROTEIN_KINASE_ST"/>
    <property type="match status" value="1"/>
</dbReference>
<evidence type="ECO:0000256" key="14">
    <source>
        <dbReference type="ARBA" id="ARBA00022989"/>
    </source>
</evidence>
<evidence type="ECO:0000256" key="15">
    <source>
        <dbReference type="ARBA" id="ARBA00023136"/>
    </source>
</evidence>
<dbReference type="CDD" id="cd06899">
    <property type="entry name" value="lectin_legume_LecRK_Arcelin_ConA"/>
    <property type="match status" value="1"/>
</dbReference>
<dbReference type="CDD" id="cd14066">
    <property type="entry name" value="STKc_IRAK"/>
    <property type="match status" value="1"/>
</dbReference>
<feature type="binding site" evidence="18">
    <location>
        <position position="426"/>
    </location>
    <ligand>
        <name>ATP</name>
        <dbReference type="ChEBI" id="CHEBI:30616"/>
    </ligand>
</feature>
<comment type="similarity">
    <text evidence="3">In the C-terminal section; belongs to the protein kinase superfamily. Ser/Thr protein kinase family.</text>
</comment>
<keyword evidence="23" id="KW-1185">Reference proteome</keyword>
<keyword evidence="6" id="KW-0723">Serine/threonine-protein kinase</keyword>
<keyword evidence="9" id="KW-0732">Signal</keyword>
<dbReference type="SMART" id="SM00220">
    <property type="entry name" value="S_TKc"/>
    <property type="match status" value="1"/>
</dbReference>
<evidence type="ECO:0000256" key="18">
    <source>
        <dbReference type="PROSITE-ProRule" id="PRU10141"/>
    </source>
</evidence>
<reference evidence="22" key="1">
    <citation type="submission" date="2022-03" db="EMBL/GenBank/DDBJ databases">
        <title>A functionally conserved STORR gene fusion in Papaver species that diverged 16.8 million years ago.</title>
        <authorList>
            <person name="Catania T."/>
        </authorList>
    </citation>
    <scope>NUCLEOTIDE SEQUENCE</scope>
    <source>
        <strain evidence="22">S-191538</strain>
    </source>
</reference>
<evidence type="ECO:0000313" key="23">
    <source>
        <dbReference type="Proteomes" id="UP001177140"/>
    </source>
</evidence>
<dbReference type="SUPFAM" id="SSF49899">
    <property type="entry name" value="Concanavalin A-like lectins/glucanases"/>
    <property type="match status" value="1"/>
</dbReference>
<dbReference type="SUPFAM" id="SSF56112">
    <property type="entry name" value="Protein kinase-like (PK-like)"/>
    <property type="match status" value="1"/>
</dbReference>
<dbReference type="InterPro" id="IPR011009">
    <property type="entry name" value="Kinase-like_dom_sf"/>
</dbReference>
<evidence type="ECO:0000256" key="16">
    <source>
        <dbReference type="ARBA" id="ARBA00023170"/>
    </source>
</evidence>
<dbReference type="GO" id="GO:0004674">
    <property type="term" value="F:protein serine/threonine kinase activity"/>
    <property type="evidence" value="ECO:0007669"/>
    <property type="project" value="UniProtKB-KW"/>
</dbReference>